<sequence length="106" mass="12420">MEFCPKCEVRLKNDNGLLSCPKCKYVKEKTDGPTKEKSEETNSEFLVIGKDDINQAKALESTIKIDCEKCHNQEGVWWTFQTRSADEPETKFYRCTKCNHTWRDYT</sequence>
<dbReference type="GO" id="GO:0008270">
    <property type="term" value="F:zinc ion binding"/>
    <property type="evidence" value="ECO:0007669"/>
    <property type="project" value="UniProtKB-KW"/>
</dbReference>
<reference evidence="10" key="1">
    <citation type="journal article" date="2014" name="Genome Biol. Evol.">
        <title>Pangenome evidence for extensive interdomain horizontal transfer affecting lineage core and shell genes in uncultured planktonic thaumarchaeota and euryarchaeota.</title>
        <authorList>
            <person name="Deschamps P."/>
            <person name="Zivanovic Y."/>
            <person name="Moreira D."/>
            <person name="Rodriguez-Valera F."/>
            <person name="Lopez-Garcia P."/>
        </authorList>
    </citation>
    <scope>NUCLEOTIDE SEQUENCE</scope>
</reference>
<dbReference type="InterPro" id="IPR001222">
    <property type="entry name" value="Znf_TFIIS"/>
</dbReference>
<evidence type="ECO:0000256" key="3">
    <source>
        <dbReference type="ARBA" id="ARBA00022833"/>
    </source>
</evidence>
<feature type="binding site" evidence="6">
    <location>
        <position position="4"/>
    </location>
    <ligand>
        <name>Zn(2+)</name>
        <dbReference type="ChEBI" id="CHEBI:29105"/>
        <label>1</label>
    </ligand>
</feature>
<dbReference type="NCBIfam" id="TIGR01384">
    <property type="entry name" value="TFS_arch"/>
    <property type="match status" value="1"/>
</dbReference>
<dbReference type="InterPro" id="IPR006288">
    <property type="entry name" value="TFS"/>
</dbReference>
<keyword evidence="10" id="KW-0240">DNA-directed RNA polymerase</keyword>
<dbReference type="PANTHER" id="PTHR11239:SF12">
    <property type="entry name" value="DNA-DIRECTED RNA POLYMERASE III SUBUNIT RPC10"/>
    <property type="match status" value="1"/>
</dbReference>
<organism evidence="10">
    <name type="scientific">uncultured marine thaumarchaeote KM3_65_A05</name>
    <dbReference type="NCBI Taxonomy" id="1456222"/>
    <lineage>
        <taxon>Archaea</taxon>
        <taxon>Nitrososphaerota</taxon>
        <taxon>environmental samples</taxon>
    </lineage>
</organism>
<evidence type="ECO:0000256" key="4">
    <source>
        <dbReference type="ARBA" id="ARBA00023015"/>
    </source>
</evidence>
<dbReference type="GO" id="GO:0006351">
    <property type="term" value="P:DNA-templated transcription"/>
    <property type="evidence" value="ECO:0007669"/>
    <property type="project" value="InterPro"/>
</dbReference>
<name>A0A075HBG7_9ARCH</name>
<keyword evidence="10" id="KW-0251">Elongation factor</keyword>
<evidence type="ECO:0000256" key="8">
    <source>
        <dbReference type="RuleBase" id="RU003474"/>
    </source>
</evidence>
<dbReference type="Pfam" id="PF01096">
    <property type="entry name" value="Zn_ribbon_TFIIS"/>
    <property type="match status" value="1"/>
</dbReference>
<feature type="domain" description="TFIIS-type" evidence="9">
    <location>
        <begin position="63"/>
        <end position="103"/>
    </location>
</feature>
<dbReference type="EMBL" id="KF900986">
    <property type="protein sequence ID" value="AIF13866.1"/>
    <property type="molecule type" value="Genomic_DNA"/>
</dbReference>
<dbReference type="PANTHER" id="PTHR11239">
    <property type="entry name" value="DNA-DIRECTED RNA POLYMERASE"/>
    <property type="match status" value="1"/>
</dbReference>
<proteinExistence type="inferred from homology"/>
<dbReference type="SMART" id="SM00661">
    <property type="entry name" value="RPOL9"/>
    <property type="match status" value="1"/>
</dbReference>
<dbReference type="GO" id="GO:0006355">
    <property type="term" value="P:regulation of DNA-templated transcription"/>
    <property type="evidence" value="ECO:0007669"/>
    <property type="project" value="InterPro"/>
</dbReference>
<keyword evidence="5 8" id="KW-0804">Transcription</keyword>
<dbReference type="GO" id="GO:0003676">
    <property type="term" value="F:nucleic acid binding"/>
    <property type="evidence" value="ECO:0007669"/>
    <property type="project" value="InterPro"/>
</dbReference>
<protein>
    <submittedName>
        <fullName evidence="10">DNA-directed RNA polymerase, subunit M/Transcription elongation factor TFIIS (Tfs)</fullName>
    </submittedName>
</protein>
<dbReference type="SMART" id="SM00440">
    <property type="entry name" value="ZnF_C2C2"/>
    <property type="match status" value="1"/>
</dbReference>
<evidence type="ECO:0000259" key="9">
    <source>
        <dbReference type="PROSITE" id="PS51133"/>
    </source>
</evidence>
<feature type="binding site" evidence="6">
    <location>
        <position position="67"/>
    </location>
    <ligand>
        <name>Zn(2+)</name>
        <dbReference type="ChEBI" id="CHEBI:29105"/>
        <label>2</label>
    </ligand>
</feature>
<evidence type="ECO:0000256" key="2">
    <source>
        <dbReference type="ARBA" id="ARBA00022771"/>
    </source>
</evidence>
<dbReference type="InterPro" id="IPR001529">
    <property type="entry name" value="Zn_ribbon_RPB9"/>
</dbReference>
<dbReference type="Gene3D" id="2.20.25.10">
    <property type="match status" value="1"/>
</dbReference>
<dbReference type="PROSITE" id="PS51133">
    <property type="entry name" value="ZF_TFIIS_2"/>
    <property type="match status" value="1"/>
</dbReference>
<keyword evidence="2 7" id="KW-0863">Zinc-finger</keyword>
<gene>
    <name evidence="10" type="primary">tfs</name>
</gene>
<comment type="similarity">
    <text evidence="5 8">Belongs to the archaeal rpoM/eukaryotic RPA12/RPB9/RPC11 RNA polymerase family.</text>
</comment>
<dbReference type="AlphaFoldDB" id="A0A075HBG7"/>
<keyword evidence="1 6" id="KW-0479">Metal-binding</keyword>
<keyword evidence="4" id="KW-0805">Transcription regulation</keyword>
<dbReference type="GO" id="GO:0003746">
    <property type="term" value="F:translation elongation factor activity"/>
    <property type="evidence" value="ECO:0007669"/>
    <property type="project" value="UniProtKB-KW"/>
</dbReference>
<evidence type="ECO:0000256" key="1">
    <source>
        <dbReference type="ARBA" id="ARBA00022723"/>
    </source>
</evidence>
<dbReference type="GO" id="GO:0003899">
    <property type="term" value="F:DNA-directed RNA polymerase activity"/>
    <property type="evidence" value="ECO:0007669"/>
    <property type="project" value="InterPro"/>
</dbReference>
<dbReference type="InterPro" id="IPR012164">
    <property type="entry name" value="Rpa12/Rpb9/Rpc10/TFS"/>
</dbReference>
<evidence type="ECO:0000256" key="6">
    <source>
        <dbReference type="PIRSR" id="PIRSR005586-1"/>
    </source>
</evidence>
<accession>A0A075HBG7</accession>
<feature type="binding site" evidence="6">
    <location>
        <position position="70"/>
    </location>
    <ligand>
        <name>Zn(2+)</name>
        <dbReference type="ChEBI" id="CHEBI:29105"/>
        <label>2</label>
    </ligand>
</feature>
<feature type="binding site" evidence="6">
    <location>
        <position position="7"/>
    </location>
    <ligand>
        <name>Zn(2+)</name>
        <dbReference type="ChEBI" id="CHEBI:29105"/>
        <label>1</label>
    </ligand>
</feature>
<feature type="binding site" evidence="6">
    <location>
        <position position="23"/>
    </location>
    <ligand>
        <name>Zn(2+)</name>
        <dbReference type="ChEBI" id="CHEBI:29105"/>
        <label>1</label>
    </ligand>
</feature>
<dbReference type="SUPFAM" id="SSF57783">
    <property type="entry name" value="Zinc beta-ribbon"/>
    <property type="match status" value="1"/>
</dbReference>
<keyword evidence="3 6" id="KW-0862">Zinc</keyword>
<feature type="binding site" evidence="6">
    <location>
        <position position="98"/>
    </location>
    <ligand>
        <name>Zn(2+)</name>
        <dbReference type="ChEBI" id="CHEBI:29105"/>
        <label>2</label>
    </ligand>
</feature>
<dbReference type="CDD" id="cd10511">
    <property type="entry name" value="Zn-ribbon_TFS"/>
    <property type="match status" value="1"/>
</dbReference>
<evidence type="ECO:0000313" key="10">
    <source>
        <dbReference type="EMBL" id="AIF13866.1"/>
    </source>
</evidence>
<feature type="binding site" evidence="6">
    <location>
        <position position="20"/>
    </location>
    <ligand>
        <name>Zn(2+)</name>
        <dbReference type="ChEBI" id="CHEBI:29105"/>
        <label>1</label>
    </ligand>
</feature>
<evidence type="ECO:0000256" key="7">
    <source>
        <dbReference type="PIRSR" id="PIRSR005586-2"/>
    </source>
</evidence>
<evidence type="ECO:0000256" key="5">
    <source>
        <dbReference type="PIRNR" id="PIRNR005586"/>
    </source>
</evidence>
<dbReference type="PIRSF" id="PIRSF005586">
    <property type="entry name" value="RNApol_RpoM"/>
    <property type="match status" value="1"/>
</dbReference>
<feature type="zinc finger region" description="C4-type" evidence="7">
    <location>
        <begin position="4"/>
        <end position="23"/>
    </location>
</feature>
<dbReference type="GO" id="GO:0000428">
    <property type="term" value="C:DNA-directed RNA polymerase complex"/>
    <property type="evidence" value="ECO:0007669"/>
    <property type="project" value="UniProtKB-KW"/>
</dbReference>
<feature type="binding site" evidence="6">
    <location>
        <position position="95"/>
    </location>
    <ligand>
        <name>Zn(2+)</name>
        <dbReference type="ChEBI" id="CHEBI:29105"/>
        <label>2</label>
    </ligand>
</feature>
<keyword evidence="10" id="KW-0648">Protein biosynthesis</keyword>